<dbReference type="RefSeq" id="WP_138293230.1">
    <property type="nucleotide sequence ID" value="NZ_SPGP01000031.1"/>
</dbReference>
<dbReference type="NCBIfam" id="TIGR01643">
    <property type="entry name" value="YD_repeat_2x"/>
    <property type="match status" value="1"/>
</dbReference>
<dbReference type="PANTHER" id="PTHR32305">
    <property type="match status" value="1"/>
</dbReference>
<dbReference type="Gene3D" id="2.180.10.10">
    <property type="entry name" value="RHS repeat-associated core"/>
    <property type="match status" value="1"/>
</dbReference>
<dbReference type="PANTHER" id="PTHR32305:SF15">
    <property type="entry name" value="PROTEIN RHSA-RELATED"/>
    <property type="match status" value="1"/>
</dbReference>
<protein>
    <submittedName>
        <fullName evidence="3">RHS Repeat protein</fullName>
    </submittedName>
</protein>
<dbReference type="InterPro" id="IPR056823">
    <property type="entry name" value="TEN-like_YD-shell"/>
</dbReference>
<dbReference type="InterPro" id="IPR006530">
    <property type="entry name" value="YD"/>
</dbReference>
<gene>
    <name evidence="3" type="ORF">BILFYP9_02941</name>
</gene>
<sequence>MVSIADPSAGTITYGYDSYGNRSTETDARGKTVSSTFDKFGKVLKRVTPETTFTYTYNSDQLLSSISGTNSTSFTYTYDVYGNILTEREVGMDGKILLKNYSYIDGRITGTTYVSQTETIASENYTYTNNHLKTVKIGNVPIWDLQAIDVFGHPTKIVTGNITRNYTYDGYGFPTGRTASSTASGTFLNSTFDFESVNGNLNSRKDVTRNLTENFTYDGLNRLTGYKNATISYNNLGNIISKSDAGTLGYDKYKVQTITPISGLSNALSKQQDITYTSFMRPNSITENDYQATFSYNADNQRVKIQIKKGGNNYLTRYYLGNVYEIDNKVGETKEKLYFGGNYYDAYAVYVKQDGVWQLNYICRDYLGSITHITNSTGALLAEYSYDAWGRLRNPVNQSVYAPETEPELMLGRGYTGHEHLAVFGLVNMNARLYDPILGRFLSPDPYVLFLMKEQKKKIQLLLEEHFSQYGFKKKKLNNYIRIKDGNVIQDIGFTTTTHGERHVIYLNPVLGVIYKNMDEIMVQLREGTNSCLEMYTPMISLPIGYLMPDNDFKEWKFTIDKDVNEDIDNMARAIINYGLPYLEELSNMDQVIHGLVASQYSYIGEAKALKI</sequence>
<dbReference type="InterPro" id="IPR050708">
    <property type="entry name" value="T6SS_VgrG/RHS"/>
</dbReference>
<name>A0A6N2VXI5_9BACE</name>
<evidence type="ECO:0000313" key="3">
    <source>
        <dbReference type="EMBL" id="VYT34690.1"/>
    </source>
</evidence>
<dbReference type="Pfam" id="PF25023">
    <property type="entry name" value="TEN_YD-shell"/>
    <property type="match status" value="1"/>
</dbReference>
<evidence type="ECO:0000259" key="2">
    <source>
        <dbReference type="Pfam" id="PF25023"/>
    </source>
</evidence>
<keyword evidence="1" id="KW-0677">Repeat</keyword>
<feature type="domain" description="Teneurin-like YD-shell" evidence="2">
    <location>
        <begin position="361"/>
        <end position="473"/>
    </location>
</feature>
<accession>A0A6N2VXI5</accession>
<reference evidence="3" key="1">
    <citation type="submission" date="2019-11" db="EMBL/GenBank/DDBJ databases">
        <authorList>
            <person name="Feng L."/>
        </authorList>
    </citation>
    <scope>NUCLEOTIDE SEQUENCE</scope>
    <source>
        <strain evidence="3">BintestinalisLFYP9</strain>
    </source>
</reference>
<organism evidence="3">
    <name type="scientific">Bacteroides intestinalis</name>
    <dbReference type="NCBI Taxonomy" id="329854"/>
    <lineage>
        <taxon>Bacteria</taxon>
        <taxon>Pseudomonadati</taxon>
        <taxon>Bacteroidota</taxon>
        <taxon>Bacteroidia</taxon>
        <taxon>Bacteroidales</taxon>
        <taxon>Bacteroidaceae</taxon>
        <taxon>Bacteroides</taxon>
    </lineage>
</organism>
<dbReference type="NCBIfam" id="TIGR03696">
    <property type="entry name" value="Rhs_assc_core"/>
    <property type="match status" value="1"/>
</dbReference>
<proteinExistence type="predicted"/>
<dbReference type="InterPro" id="IPR022385">
    <property type="entry name" value="Rhs_assc_core"/>
</dbReference>
<dbReference type="EMBL" id="CACRSU010000032">
    <property type="protein sequence ID" value="VYT34690.1"/>
    <property type="molecule type" value="Genomic_DNA"/>
</dbReference>
<dbReference type="AlphaFoldDB" id="A0A6N2VXI5"/>
<evidence type="ECO:0000256" key="1">
    <source>
        <dbReference type="ARBA" id="ARBA00022737"/>
    </source>
</evidence>